<keyword evidence="3" id="KW-1185">Reference proteome</keyword>
<evidence type="ECO:0000313" key="3">
    <source>
        <dbReference type="Proteomes" id="UP000217790"/>
    </source>
</evidence>
<evidence type="ECO:0000256" key="1">
    <source>
        <dbReference type="SAM" id="MobiDB-lite"/>
    </source>
</evidence>
<dbReference type="EMBL" id="KZ293697">
    <property type="protein sequence ID" value="PBK84571.1"/>
    <property type="molecule type" value="Genomic_DNA"/>
</dbReference>
<dbReference type="InParanoid" id="A0A2H3CNC4"/>
<reference evidence="3" key="1">
    <citation type="journal article" date="2017" name="Nat. Ecol. Evol.">
        <title>Genome expansion and lineage-specific genetic innovations in the forest pathogenic fungi Armillaria.</title>
        <authorList>
            <person name="Sipos G."/>
            <person name="Prasanna A.N."/>
            <person name="Walter M.C."/>
            <person name="O'Connor E."/>
            <person name="Balint B."/>
            <person name="Krizsan K."/>
            <person name="Kiss B."/>
            <person name="Hess J."/>
            <person name="Varga T."/>
            <person name="Slot J."/>
            <person name="Riley R."/>
            <person name="Boka B."/>
            <person name="Rigling D."/>
            <person name="Barry K."/>
            <person name="Lee J."/>
            <person name="Mihaltcheva S."/>
            <person name="LaButti K."/>
            <person name="Lipzen A."/>
            <person name="Waldron R."/>
            <person name="Moloney N.M."/>
            <person name="Sperisen C."/>
            <person name="Kredics L."/>
            <person name="Vagvoelgyi C."/>
            <person name="Patrignani A."/>
            <person name="Fitzpatrick D."/>
            <person name="Nagy I."/>
            <person name="Doyle S."/>
            <person name="Anderson J.B."/>
            <person name="Grigoriev I.V."/>
            <person name="Gueldener U."/>
            <person name="Muensterkoetter M."/>
            <person name="Nagy L.G."/>
        </authorList>
    </citation>
    <scope>NUCLEOTIDE SEQUENCE [LARGE SCALE GENOMIC DNA]</scope>
    <source>
        <strain evidence="3">Ar21-2</strain>
    </source>
</reference>
<feature type="compositionally biased region" description="Polar residues" evidence="1">
    <location>
        <begin position="88"/>
        <end position="116"/>
    </location>
</feature>
<proteinExistence type="predicted"/>
<sequence length="190" mass="20861">MSHQSRRERLIKQDNNQCSFYSSPDSLISKDEAFLHTSNFSDSPVVISKGDIVGKAHNPWNWLDRWQDNSSSKLRHAYLIQELAKAQSPKSDPMGTSGQMIQSKSDVTSKAQQNTSEPDDPASSEPIKGGPKAADSPPEATSSSEILNSLDISPHLTTEQKGQLESIILDNVLAFKLDGRLGNNDARVEI</sequence>
<name>A0A2H3CNC4_ARMGA</name>
<protein>
    <submittedName>
        <fullName evidence="2">Uncharacterized protein</fullName>
    </submittedName>
</protein>
<organism evidence="2 3">
    <name type="scientific">Armillaria gallica</name>
    <name type="common">Bulbous honey fungus</name>
    <name type="synonym">Armillaria bulbosa</name>
    <dbReference type="NCBI Taxonomy" id="47427"/>
    <lineage>
        <taxon>Eukaryota</taxon>
        <taxon>Fungi</taxon>
        <taxon>Dikarya</taxon>
        <taxon>Basidiomycota</taxon>
        <taxon>Agaricomycotina</taxon>
        <taxon>Agaricomycetes</taxon>
        <taxon>Agaricomycetidae</taxon>
        <taxon>Agaricales</taxon>
        <taxon>Marasmiineae</taxon>
        <taxon>Physalacriaceae</taxon>
        <taxon>Armillaria</taxon>
    </lineage>
</organism>
<gene>
    <name evidence="2" type="ORF">ARMGADRAFT_1048242</name>
</gene>
<accession>A0A2H3CNC4</accession>
<dbReference type="Proteomes" id="UP000217790">
    <property type="component" value="Unassembled WGS sequence"/>
</dbReference>
<evidence type="ECO:0000313" key="2">
    <source>
        <dbReference type="EMBL" id="PBK84571.1"/>
    </source>
</evidence>
<dbReference type="AlphaFoldDB" id="A0A2H3CNC4"/>
<dbReference type="OrthoDB" id="3262968at2759"/>
<feature type="region of interest" description="Disordered" evidence="1">
    <location>
        <begin position="85"/>
        <end position="146"/>
    </location>
</feature>
<dbReference type="STRING" id="47427.A0A2H3CNC4"/>